<evidence type="ECO:0000313" key="3">
    <source>
        <dbReference type="Proteomes" id="UP000542353"/>
    </source>
</evidence>
<protein>
    <submittedName>
        <fullName evidence="2">Uncharacterized protein</fullName>
    </submittedName>
</protein>
<feature type="coiled-coil region" evidence="1">
    <location>
        <begin position="35"/>
        <end position="93"/>
    </location>
</feature>
<organism evidence="2 3">
    <name type="scientific">Rhodopseudomonas rhenobacensis</name>
    <dbReference type="NCBI Taxonomy" id="87461"/>
    <lineage>
        <taxon>Bacteria</taxon>
        <taxon>Pseudomonadati</taxon>
        <taxon>Pseudomonadota</taxon>
        <taxon>Alphaproteobacteria</taxon>
        <taxon>Hyphomicrobiales</taxon>
        <taxon>Nitrobacteraceae</taxon>
        <taxon>Rhodopseudomonas</taxon>
    </lineage>
</organism>
<proteinExistence type="predicted"/>
<comment type="caution">
    <text evidence="2">The sequence shown here is derived from an EMBL/GenBank/DDBJ whole genome shotgun (WGS) entry which is preliminary data.</text>
</comment>
<gene>
    <name evidence="2" type="ORF">HNR60_001502</name>
</gene>
<accession>A0A7W7Z2J9</accession>
<keyword evidence="3" id="KW-1185">Reference proteome</keyword>
<dbReference type="RefSeq" id="WP_184255956.1">
    <property type="nucleotide sequence ID" value="NZ_JACHIH010000006.1"/>
</dbReference>
<dbReference type="AlphaFoldDB" id="A0A7W7Z2J9"/>
<keyword evidence="1" id="KW-0175">Coiled coil</keyword>
<evidence type="ECO:0000313" key="2">
    <source>
        <dbReference type="EMBL" id="MBB5046754.1"/>
    </source>
</evidence>
<reference evidence="2 3" key="1">
    <citation type="submission" date="2020-08" db="EMBL/GenBank/DDBJ databases">
        <title>Genomic Encyclopedia of Type Strains, Phase IV (KMG-IV): sequencing the most valuable type-strain genomes for metagenomic binning, comparative biology and taxonomic classification.</title>
        <authorList>
            <person name="Goeker M."/>
        </authorList>
    </citation>
    <scope>NUCLEOTIDE SEQUENCE [LARGE SCALE GENOMIC DNA]</scope>
    <source>
        <strain evidence="2 3">DSM 12706</strain>
    </source>
</reference>
<evidence type="ECO:0000256" key="1">
    <source>
        <dbReference type="SAM" id="Coils"/>
    </source>
</evidence>
<dbReference type="EMBL" id="JACHIH010000006">
    <property type="protein sequence ID" value="MBB5046754.1"/>
    <property type="molecule type" value="Genomic_DNA"/>
</dbReference>
<dbReference type="Proteomes" id="UP000542353">
    <property type="component" value="Unassembled WGS sequence"/>
</dbReference>
<sequence>MTIDPFGIFNAAATAAKTLRDTALKIGGKIDQEARNELNGQIGDLLDRMQAMREAYSALLDRYSAIEKRNAELDRENAELRAFEADAKNYSLQQLGPDAFAYVSNAAGQPQQPAPCYCARCFGDKKKSLLQFEKAELHAHILACHVCGSRVRKTVDDGDAVIFDRRPRGMW</sequence>
<name>A0A7W7Z2J9_9BRAD</name>